<name>A0AAA9SS31_BOVIN</name>
<accession>A0AAA9SS31</accession>
<gene>
    <name evidence="11" type="primary">HMGA2</name>
</gene>
<keyword evidence="12" id="KW-1185">Reference proteome</keyword>
<protein>
    <submittedName>
        <fullName evidence="11">High mobility group AT-hook 2</fullName>
    </submittedName>
</protein>
<dbReference type="SMART" id="SM00384">
    <property type="entry name" value="AT_hook"/>
    <property type="match status" value="2"/>
</dbReference>
<keyword evidence="8" id="KW-0804">Transcription</keyword>
<keyword evidence="6" id="KW-0805">Transcription regulation</keyword>
<dbReference type="GO" id="GO:0005634">
    <property type="term" value="C:nucleus"/>
    <property type="evidence" value="ECO:0007669"/>
    <property type="project" value="UniProtKB-SubCell"/>
</dbReference>
<comment type="subcellular location">
    <subcellularLocation>
        <location evidence="1">Nucleus</location>
    </subcellularLocation>
</comment>
<dbReference type="GeneTree" id="ENSGT00940000163109"/>
<keyword evidence="4" id="KW-0677">Repeat</keyword>
<dbReference type="PRINTS" id="PR00930">
    <property type="entry name" value="HIGHMOBLTYIY"/>
</dbReference>
<comment type="similarity">
    <text evidence="2">Belongs to the HMGA family.</text>
</comment>
<dbReference type="AlphaFoldDB" id="A0AAA9SS31"/>
<dbReference type="PANTHER" id="PTHR23341:SF4">
    <property type="entry name" value="HIGH MOBILITY GROUP PROTEIN HMGI-C"/>
    <property type="match status" value="1"/>
</dbReference>
<keyword evidence="5" id="KW-0007">Acetylation</keyword>
<keyword evidence="7" id="KW-0238">DNA-binding</keyword>
<dbReference type="InterPro" id="IPR000116">
    <property type="entry name" value="HMGA"/>
</dbReference>
<feature type="compositionally biased region" description="Basic and acidic residues" evidence="10">
    <location>
        <begin position="135"/>
        <end position="144"/>
    </location>
</feature>
<feature type="compositionally biased region" description="Basic residues" evidence="10">
    <location>
        <begin position="115"/>
        <end position="125"/>
    </location>
</feature>
<dbReference type="PROSITE" id="PS00354">
    <property type="entry name" value="HMGI_Y"/>
    <property type="match status" value="1"/>
</dbReference>
<reference evidence="11" key="1">
    <citation type="submission" date="2018-03" db="EMBL/GenBank/DDBJ databases">
        <title>ARS-UCD1.2.</title>
        <authorList>
            <person name="Rosen B.D."/>
            <person name="Bickhart D.M."/>
            <person name="Koren S."/>
            <person name="Schnabel R.D."/>
            <person name="Hall R."/>
            <person name="Zimin A."/>
            <person name="Dreischer C."/>
            <person name="Schultheiss S."/>
            <person name="Schroeder S.G."/>
            <person name="Elsik C.G."/>
            <person name="Couldrey C."/>
            <person name="Liu G.E."/>
            <person name="Van Tassell C.P."/>
            <person name="Phillippy A.M."/>
            <person name="Smith T.P.L."/>
            <person name="Medrano J.F."/>
        </authorList>
    </citation>
    <scope>NUCLEOTIDE SEQUENCE [LARGE SCALE GENOMIC DNA]</scope>
    <source>
        <strain evidence="11">Hereford</strain>
    </source>
</reference>
<proteinExistence type="inferred from homology"/>
<reference evidence="11" key="3">
    <citation type="submission" date="2025-09" db="UniProtKB">
        <authorList>
            <consortium name="Ensembl"/>
        </authorList>
    </citation>
    <scope>IDENTIFICATION</scope>
    <source>
        <strain evidence="11">Hereford</strain>
    </source>
</reference>
<evidence type="ECO:0000256" key="1">
    <source>
        <dbReference type="ARBA" id="ARBA00004123"/>
    </source>
</evidence>
<dbReference type="PANTHER" id="PTHR23341">
    <property type="entry name" value="HIGH MOBILITY GROUP PROTEINS HMG-A AND C"/>
    <property type="match status" value="1"/>
</dbReference>
<dbReference type="GO" id="GO:0010557">
    <property type="term" value="P:positive regulation of macromolecule biosynthetic process"/>
    <property type="evidence" value="ECO:0007669"/>
    <property type="project" value="UniProtKB-ARBA"/>
</dbReference>
<dbReference type="Proteomes" id="UP000009136">
    <property type="component" value="Chromosome 5"/>
</dbReference>
<evidence type="ECO:0000256" key="8">
    <source>
        <dbReference type="ARBA" id="ARBA00023163"/>
    </source>
</evidence>
<evidence type="ECO:0000256" key="10">
    <source>
        <dbReference type="SAM" id="MobiDB-lite"/>
    </source>
</evidence>
<dbReference type="InterPro" id="IPR017956">
    <property type="entry name" value="AT_hook_DNA-bd_motif"/>
</dbReference>
<evidence type="ECO:0000256" key="9">
    <source>
        <dbReference type="ARBA" id="ARBA00023242"/>
    </source>
</evidence>
<evidence type="ECO:0000256" key="3">
    <source>
        <dbReference type="ARBA" id="ARBA00022553"/>
    </source>
</evidence>
<evidence type="ECO:0000256" key="5">
    <source>
        <dbReference type="ARBA" id="ARBA00022990"/>
    </source>
</evidence>
<feature type="region of interest" description="Disordered" evidence="10">
    <location>
        <begin position="108"/>
        <end position="178"/>
    </location>
</feature>
<dbReference type="GO" id="GO:0006355">
    <property type="term" value="P:regulation of DNA-templated transcription"/>
    <property type="evidence" value="ECO:0007669"/>
    <property type="project" value="InterPro"/>
</dbReference>
<evidence type="ECO:0000313" key="11">
    <source>
        <dbReference type="Ensembl" id="ENSBTAP00000086906.1"/>
    </source>
</evidence>
<keyword evidence="3" id="KW-0597">Phosphoprotein</keyword>
<organism evidence="11 12">
    <name type="scientific">Bos taurus</name>
    <name type="common">Bovine</name>
    <dbReference type="NCBI Taxonomy" id="9913"/>
    <lineage>
        <taxon>Eukaryota</taxon>
        <taxon>Metazoa</taxon>
        <taxon>Chordata</taxon>
        <taxon>Craniata</taxon>
        <taxon>Vertebrata</taxon>
        <taxon>Euteleostomi</taxon>
        <taxon>Mammalia</taxon>
        <taxon>Eutheria</taxon>
        <taxon>Laurasiatheria</taxon>
        <taxon>Artiodactyla</taxon>
        <taxon>Ruminantia</taxon>
        <taxon>Pecora</taxon>
        <taxon>Bovidae</taxon>
        <taxon>Bovinae</taxon>
        <taxon>Bos</taxon>
    </lineage>
</organism>
<dbReference type="GO" id="GO:0003677">
    <property type="term" value="F:DNA binding"/>
    <property type="evidence" value="ECO:0007669"/>
    <property type="project" value="UniProtKB-KW"/>
</dbReference>
<keyword evidence="9" id="KW-0539">Nucleus</keyword>
<feature type="compositionally biased region" description="Acidic residues" evidence="10">
    <location>
        <begin position="164"/>
        <end position="178"/>
    </location>
</feature>
<evidence type="ECO:0000313" key="12">
    <source>
        <dbReference type="Proteomes" id="UP000009136"/>
    </source>
</evidence>
<reference evidence="11" key="2">
    <citation type="submission" date="2025-08" db="UniProtKB">
        <authorList>
            <consortium name="Ensembl"/>
        </authorList>
    </citation>
    <scope>IDENTIFICATION</scope>
    <source>
        <strain evidence="11">Hereford</strain>
    </source>
</reference>
<evidence type="ECO:0000256" key="4">
    <source>
        <dbReference type="ARBA" id="ARBA00022737"/>
    </source>
</evidence>
<dbReference type="Ensembl" id="ENSBTAT00000090189.1">
    <property type="protein sequence ID" value="ENSBTAP00000086906.1"/>
    <property type="gene ID" value="ENSBTAG00000044118.5"/>
</dbReference>
<evidence type="ECO:0000256" key="6">
    <source>
        <dbReference type="ARBA" id="ARBA00023015"/>
    </source>
</evidence>
<sequence length="178" mass="19640">MCAYKCAPVCLHVFMPACVCGSVHVYLSARVWICEQVCVCVCVCVYACAFSMGRAICQEGIPTQSRTVGACSYSPSFDPTPRKLELCRACSQTLPAECWLRIVEVQEPTGEPSPKRPRGRPKGSKNKSPSKAAQKKAEATGEKRPRGRPRKWPQQVVQKKPAQEETEETSSQESAEED</sequence>
<dbReference type="InterPro" id="IPR000637">
    <property type="entry name" value="HMGI/Y_DNA-bd_CS"/>
</dbReference>
<dbReference type="PRINTS" id="PR00929">
    <property type="entry name" value="ATHOOK"/>
</dbReference>
<dbReference type="GO" id="GO:0000785">
    <property type="term" value="C:chromatin"/>
    <property type="evidence" value="ECO:0007669"/>
    <property type="project" value="InterPro"/>
</dbReference>
<evidence type="ECO:0000256" key="2">
    <source>
        <dbReference type="ARBA" id="ARBA00010812"/>
    </source>
</evidence>
<evidence type="ECO:0000256" key="7">
    <source>
        <dbReference type="ARBA" id="ARBA00023125"/>
    </source>
</evidence>